<dbReference type="Pfam" id="PF00534">
    <property type="entry name" value="Glycos_transf_1"/>
    <property type="match status" value="1"/>
</dbReference>
<dbReference type="PANTHER" id="PTHR43025">
    <property type="entry name" value="MONOGALACTOSYLDIACYLGLYCEROL SYNTHASE"/>
    <property type="match status" value="1"/>
</dbReference>
<dbReference type="Pfam" id="PF06925">
    <property type="entry name" value="MGDG_synth"/>
    <property type="match status" value="1"/>
</dbReference>
<dbReference type="GO" id="GO:0016020">
    <property type="term" value="C:membrane"/>
    <property type="evidence" value="ECO:0007669"/>
    <property type="project" value="GOC"/>
</dbReference>
<comment type="similarity">
    <text evidence="1">Belongs to the glycosyltransferase 28 family.</text>
</comment>
<dbReference type="Proteomes" id="UP000267430">
    <property type="component" value="Unassembled WGS sequence"/>
</dbReference>
<dbReference type="InterPro" id="IPR001296">
    <property type="entry name" value="Glyco_trans_1"/>
</dbReference>
<dbReference type="OrthoDB" id="9815663at2"/>
<dbReference type="Gene3D" id="3.40.50.2000">
    <property type="entry name" value="Glycogen Phosphorylase B"/>
    <property type="match status" value="1"/>
</dbReference>
<sequence>MRRPSALILTANYGSGHLQAAKVIAEELNNKGFEPVVSDLFGESYPIVSTFTQSLLIKSFSYGPSFYKWLYYGTNKLHYKGLAQFSRYLGRKRLLELITKYRPQFIISTFPLHSAPFLMKQFGYFIPTYTVITDYCVHPYWINPLINHYFVASDAVKNILLEQDMQEKRITVSGIPIRPQFEKQINKRAVFEKYQLSPWKKVITVLAGANGVLRNVKELCLQLLKDPTHQIVVICGDNEDLHNRLLPLSLLFPGCFHVFGYVEEIYELLAISNCLITKPGGIALSEAASLQVPLILFKPVPGQETENARHFTENGAAVVSHSVMETFEQIQTLSRNKEMITNMKRELAKIHKAHSVTVITDYAIDKTKQKSAIIR</sequence>
<evidence type="ECO:0000259" key="4">
    <source>
        <dbReference type="Pfam" id="PF00534"/>
    </source>
</evidence>
<evidence type="ECO:0000313" key="7">
    <source>
        <dbReference type="Proteomes" id="UP000267430"/>
    </source>
</evidence>
<accession>A0A433HJH3</accession>
<feature type="domain" description="Diacylglycerol glucosyltransferase N-terminal" evidence="5">
    <location>
        <begin position="17"/>
        <end position="177"/>
    </location>
</feature>
<evidence type="ECO:0000256" key="2">
    <source>
        <dbReference type="ARBA" id="ARBA00022676"/>
    </source>
</evidence>
<dbReference type="GO" id="GO:0009247">
    <property type="term" value="P:glycolipid biosynthetic process"/>
    <property type="evidence" value="ECO:0007669"/>
    <property type="project" value="InterPro"/>
</dbReference>
<organism evidence="6 7">
    <name type="scientific">Peribacillus cavernae</name>
    <dbReference type="NCBI Taxonomy" id="1674310"/>
    <lineage>
        <taxon>Bacteria</taxon>
        <taxon>Bacillati</taxon>
        <taxon>Bacillota</taxon>
        <taxon>Bacilli</taxon>
        <taxon>Bacillales</taxon>
        <taxon>Bacillaceae</taxon>
        <taxon>Peribacillus</taxon>
    </lineage>
</organism>
<feature type="domain" description="Glycosyl transferase family 1" evidence="4">
    <location>
        <begin position="206"/>
        <end position="345"/>
    </location>
</feature>
<comment type="caution">
    <text evidence="6">The sequence shown here is derived from an EMBL/GenBank/DDBJ whole genome shotgun (WGS) entry which is preliminary data.</text>
</comment>
<evidence type="ECO:0000256" key="1">
    <source>
        <dbReference type="ARBA" id="ARBA00006962"/>
    </source>
</evidence>
<evidence type="ECO:0000259" key="5">
    <source>
        <dbReference type="Pfam" id="PF06925"/>
    </source>
</evidence>
<dbReference type="SUPFAM" id="SSF53756">
    <property type="entry name" value="UDP-Glycosyltransferase/glycogen phosphorylase"/>
    <property type="match status" value="1"/>
</dbReference>
<dbReference type="GO" id="GO:0016758">
    <property type="term" value="F:hexosyltransferase activity"/>
    <property type="evidence" value="ECO:0007669"/>
    <property type="project" value="InterPro"/>
</dbReference>
<dbReference type="AlphaFoldDB" id="A0A433HJH3"/>
<dbReference type="PANTHER" id="PTHR43025:SF3">
    <property type="entry name" value="MONOGALACTOSYLDIACYLGLYCEROL SYNTHASE 1, CHLOROPLASTIC"/>
    <property type="match status" value="1"/>
</dbReference>
<proteinExistence type="inferred from homology"/>
<keyword evidence="7" id="KW-1185">Reference proteome</keyword>
<dbReference type="EMBL" id="RYZZ01000015">
    <property type="protein sequence ID" value="RUQ28576.1"/>
    <property type="molecule type" value="Genomic_DNA"/>
</dbReference>
<dbReference type="InterPro" id="IPR050519">
    <property type="entry name" value="Glycosyltransf_28_UgtP"/>
</dbReference>
<name>A0A433HJH3_9BACI</name>
<dbReference type="RefSeq" id="WP_126865000.1">
    <property type="nucleotide sequence ID" value="NZ_JAUSTX010000007.1"/>
</dbReference>
<keyword evidence="2" id="KW-0328">Glycosyltransferase</keyword>
<reference evidence="6 7" key="1">
    <citation type="submission" date="2018-12" db="EMBL/GenBank/DDBJ databases">
        <title>Bacillus chawlae sp. nov., Bacillus glennii sp. nov., and Bacillus saganii sp. nov. Isolated from the Vehicle Assembly Building at Kennedy Space Center where the Viking Spacecraft were Assembled.</title>
        <authorList>
            <person name="Seuylemezian A."/>
            <person name="Vaishampayan P."/>
        </authorList>
    </citation>
    <scope>NUCLEOTIDE SEQUENCE [LARGE SCALE GENOMIC DNA]</scope>
    <source>
        <strain evidence="6 7">L5</strain>
    </source>
</reference>
<dbReference type="InterPro" id="IPR009695">
    <property type="entry name" value="Diacylglyc_glucosyltr_N"/>
</dbReference>
<evidence type="ECO:0000256" key="3">
    <source>
        <dbReference type="ARBA" id="ARBA00022679"/>
    </source>
</evidence>
<keyword evidence="3 6" id="KW-0808">Transferase</keyword>
<protein>
    <submittedName>
        <fullName evidence="6">Glycosyltransferase</fullName>
    </submittedName>
</protein>
<evidence type="ECO:0000313" key="6">
    <source>
        <dbReference type="EMBL" id="RUQ28576.1"/>
    </source>
</evidence>
<gene>
    <name evidence="6" type="ORF">ELQ35_11690</name>
</gene>